<dbReference type="MEROPS" id="S33.A42"/>
<dbReference type="GO" id="GO:0005743">
    <property type="term" value="C:mitochondrial inner membrane"/>
    <property type="evidence" value="ECO:0007669"/>
    <property type="project" value="TreeGrafter"/>
</dbReference>
<dbReference type="GO" id="GO:0035965">
    <property type="term" value="P:cardiolipin acyl-chain remodeling"/>
    <property type="evidence" value="ECO:0007669"/>
    <property type="project" value="TreeGrafter"/>
</dbReference>
<dbReference type="eggNOG" id="KOG4409">
    <property type="taxonomic scope" value="Eukaryota"/>
</dbReference>
<dbReference type="KEGG" id="tpf:TPHA_0A01690"/>
<dbReference type="GO" id="GO:0055088">
    <property type="term" value="P:lipid homeostasis"/>
    <property type="evidence" value="ECO:0007669"/>
    <property type="project" value="TreeGrafter"/>
</dbReference>
<dbReference type="STRING" id="1071381.G8BMX4"/>
<dbReference type="SUPFAM" id="SSF53474">
    <property type="entry name" value="alpha/beta-Hydrolases"/>
    <property type="match status" value="1"/>
</dbReference>
<evidence type="ECO:0000313" key="3">
    <source>
        <dbReference type="Proteomes" id="UP000005666"/>
    </source>
</evidence>
<dbReference type="InterPro" id="IPR029058">
    <property type="entry name" value="AB_hydrolase_fold"/>
</dbReference>
<dbReference type="Pfam" id="PF00561">
    <property type="entry name" value="Abhydrolase_1"/>
    <property type="match status" value="1"/>
</dbReference>
<sequence>MWSSYFKFNKCEPTNKLKTLQDEIVSNIEFHGDVTTTNTMLFDEINQWHFHNNAVNGDLIETPTLLVHGYATSSLAYYRNFAGLSSYIKDLYSIDLPTFGLSKTPELPTRKVTKNLKVTLSNSNDKSDDPKKITSFQLSKDDIKHNEKYYNETKKELEINENYYIDRIEKWRIENKLDKINLVGHSFGGYLSYKYATKYPDSIEKLCLVSPLGMESNIYSINNKFENDKIYEIEEEDPSSIFFTNTRTIPKFLFNNQLNVLRWLGPVGSTLTWKYIKASYRRVDDALYKDYIHELIYGKGGMEETTIKTFTNLFTTKLLAKDPITDTVDKLKAKNVLLLYGQEDWMNNYAGYQMTKKLNELKGYNTSKVGELNYATYMEVPEAGHNLFLDNPSFFNKALLSFFLA</sequence>
<dbReference type="Proteomes" id="UP000005666">
    <property type="component" value="Chromosome 1"/>
</dbReference>
<dbReference type="OMA" id="ARDPIMD"/>
<evidence type="ECO:0000259" key="1">
    <source>
        <dbReference type="Pfam" id="PF00561"/>
    </source>
</evidence>
<organism evidence="2 3">
    <name type="scientific">Tetrapisispora phaffii (strain ATCC 24235 / CBS 4417 / NBRC 1672 / NRRL Y-8282 / UCD 70-5)</name>
    <name type="common">Yeast</name>
    <name type="synonym">Fabospora phaffii</name>
    <dbReference type="NCBI Taxonomy" id="1071381"/>
    <lineage>
        <taxon>Eukaryota</taxon>
        <taxon>Fungi</taxon>
        <taxon>Dikarya</taxon>
        <taxon>Ascomycota</taxon>
        <taxon>Saccharomycotina</taxon>
        <taxon>Saccharomycetes</taxon>
        <taxon>Saccharomycetales</taxon>
        <taxon>Saccharomycetaceae</taxon>
        <taxon>Tetrapisispora</taxon>
    </lineage>
</organism>
<proteinExistence type="predicted"/>
<keyword evidence="3" id="KW-1185">Reference proteome</keyword>
<dbReference type="GO" id="GO:0042171">
    <property type="term" value="F:lysophosphatidic acid acyltransferase activity"/>
    <property type="evidence" value="ECO:0007669"/>
    <property type="project" value="EnsemblFungi"/>
</dbReference>
<dbReference type="PANTHER" id="PTHR42886:SF23">
    <property type="entry name" value="1-ACYLGLYCEROL-3-PHOSPHATE O-ACYLTRANSFERASE ICT1-RELATED"/>
    <property type="match status" value="1"/>
</dbReference>
<reference evidence="2 3" key="1">
    <citation type="journal article" date="2011" name="Proc. Natl. Acad. Sci. U.S.A.">
        <title>Evolutionary erosion of yeast sex chromosomes by mating-type switching accidents.</title>
        <authorList>
            <person name="Gordon J.L."/>
            <person name="Armisen D."/>
            <person name="Proux-Wera E."/>
            <person name="Oheigeartaigh S.S."/>
            <person name="Byrne K.P."/>
            <person name="Wolfe K.H."/>
        </authorList>
    </citation>
    <scope>NUCLEOTIDE SEQUENCE [LARGE SCALE GENOMIC DNA]</scope>
    <source>
        <strain evidence="3">ATCC 24235 / CBS 4417 / NBRC 1672 / NRRL Y-8282 / UCD 70-5</strain>
    </source>
</reference>
<dbReference type="AlphaFoldDB" id="G8BMX4"/>
<protein>
    <recommendedName>
        <fullName evidence="1">AB hydrolase-1 domain-containing protein</fullName>
    </recommendedName>
</protein>
<dbReference type="OrthoDB" id="7457040at2759"/>
<dbReference type="PANTHER" id="PTHR42886">
    <property type="entry name" value="RE40534P-RELATED"/>
    <property type="match status" value="1"/>
</dbReference>
<gene>
    <name evidence="2" type="primary">TPHA0A01690</name>
    <name evidence="2" type="ordered locus">TPHA_0A01690</name>
</gene>
<evidence type="ECO:0000313" key="2">
    <source>
        <dbReference type="EMBL" id="CCE61252.1"/>
    </source>
</evidence>
<dbReference type="GO" id="GO:0004623">
    <property type="term" value="F:phospholipase A2 activity"/>
    <property type="evidence" value="ECO:0007669"/>
    <property type="project" value="TreeGrafter"/>
</dbReference>
<name>G8BMX4_TETPH</name>
<dbReference type="GeneID" id="11532295"/>
<dbReference type="EMBL" id="HE612856">
    <property type="protein sequence ID" value="CCE61252.1"/>
    <property type="molecule type" value="Genomic_DNA"/>
</dbReference>
<accession>G8BMX4</accession>
<dbReference type="GO" id="GO:0006654">
    <property type="term" value="P:phosphatidic acid biosynthetic process"/>
    <property type="evidence" value="ECO:0007669"/>
    <property type="project" value="EnsemblFungi"/>
</dbReference>
<dbReference type="Gene3D" id="3.40.50.1820">
    <property type="entry name" value="alpha/beta hydrolase"/>
    <property type="match status" value="1"/>
</dbReference>
<feature type="domain" description="AB hydrolase-1" evidence="1">
    <location>
        <begin position="65"/>
        <end position="392"/>
    </location>
</feature>
<dbReference type="HOGENOM" id="CLU_017361_1_1_1"/>
<dbReference type="InterPro" id="IPR000073">
    <property type="entry name" value="AB_hydrolase_1"/>
</dbReference>
<dbReference type="RefSeq" id="XP_003683686.1">
    <property type="nucleotide sequence ID" value="XM_003683638.1"/>
</dbReference>